<reference evidence="2 3" key="3">
    <citation type="journal article" date="2008" name="Appl. Environ. Microbiol.">
        <title>Identification of mobile elements and pseudogenes in the Shewanella oneidensis MR-1 genome.</title>
        <authorList>
            <person name="Romine M.F."/>
            <person name="Carlson T.S."/>
            <person name="Norbeck A.D."/>
            <person name="McCue L.A."/>
            <person name="Lipton M.S."/>
        </authorList>
    </citation>
    <scope>NUCLEOTIDE SEQUENCE [LARGE SCALE GENOMIC DNA]</scope>
    <source>
        <strain evidence="3">ATCC 700550 / JCM 31522 / CIP 106686 / LMG 19005 / NCIMB 14063 / MR-1</strain>
    </source>
</reference>
<reference evidence="2 3" key="4">
    <citation type="journal article" date="2011" name="BMC Genomics">
        <title>Genome-wide protein localization prediction strategies for gram negative bacteria.</title>
        <authorList>
            <person name="Romine M.F."/>
        </authorList>
    </citation>
    <scope>NUCLEOTIDE SEQUENCE [LARGE SCALE GENOMIC DNA]</scope>
    <source>
        <strain evidence="3">ATCC 700550 / JCM 31522 / CIP 106686 / LMG 19005 / NCIMB 14063 / MR-1</strain>
    </source>
</reference>
<dbReference type="KEGG" id="son:SO_0466"/>
<protein>
    <submittedName>
        <fullName evidence="2">Toxin-antitoxin system antidote</fullName>
    </submittedName>
</protein>
<dbReference type="PaxDb" id="211586-SO_0466"/>
<sequence length="182" mass="20539">MKGGSAMLIATIMSAFASTPTVEASMLASKQHTVCNRHCEDVTSATSVLSSIESRREELACILKSFREHYYNLCNDIETVDHSQYEQLKNLELFSRGMSEFMKGVLVNEADSIKEEHGDEVYESFRHLVAIHGQVRKNISNIVAFYKDKMGEVETINNSAFEPTEKFITAAYQVSENLYPTH</sequence>
<feature type="chain" id="PRO_5004305645" evidence="1">
    <location>
        <begin position="18"/>
        <end position="182"/>
    </location>
</feature>
<feature type="signal peptide" evidence="1">
    <location>
        <begin position="1"/>
        <end position="17"/>
    </location>
</feature>
<accession>Q8EJJ7</accession>
<reference evidence="2 3" key="2">
    <citation type="journal article" date="2005" name="Proteomics">
        <title>Global detection and characterization of hypothetical proteins in Shewanella oneidensis MR-1 using LC-MS based proteomics.</title>
        <authorList>
            <person name="Elias D.A."/>
            <person name="Monroe M.E."/>
            <person name="Marshall M.J."/>
            <person name="Romine M.F."/>
            <person name="Belieav A.S."/>
            <person name="Fredrickson J.K."/>
            <person name="Anderson G.A."/>
            <person name="Smith R.D."/>
            <person name="Lipton M.S."/>
        </authorList>
    </citation>
    <scope>NUCLEOTIDE SEQUENCE [LARGE SCALE GENOMIC DNA]</scope>
    <source>
        <strain evidence="3">ATCC 700550 / JCM 31522 / CIP 106686 / LMG 19005 / NCIMB 14063 / MR-1</strain>
    </source>
</reference>
<evidence type="ECO:0000313" key="3">
    <source>
        <dbReference type="Proteomes" id="UP000008186"/>
    </source>
</evidence>
<organism evidence="2 3">
    <name type="scientific">Shewanella oneidensis (strain ATCC 700550 / JCM 31522 / CIP 106686 / LMG 19005 / NCIMB 14063 / MR-1)</name>
    <dbReference type="NCBI Taxonomy" id="211586"/>
    <lineage>
        <taxon>Bacteria</taxon>
        <taxon>Pseudomonadati</taxon>
        <taxon>Pseudomonadota</taxon>
        <taxon>Gammaproteobacteria</taxon>
        <taxon>Alteromonadales</taxon>
        <taxon>Shewanellaceae</taxon>
        <taxon>Shewanella</taxon>
    </lineage>
</organism>
<evidence type="ECO:0000313" key="2">
    <source>
        <dbReference type="EMBL" id="AAN53548.2"/>
    </source>
</evidence>
<dbReference type="EMBL" id="AE014299">
    <property type="protein sequence ID" value="AAN53548.2"/>
    <property type="molecule type" value="Genomic_DNA"/>
</dbReference>
<dbReference type="BioCyc" id="SONE211586:G1GMP-442-MONOMER"/>
<gene>
    <name evidence="2" type="ordered locus">SO_0466</name>
</gene>
<dbReference type="PATRIC" id="fig|211586.12.peg.452"/>
<dbReference type="AlphaFoldDB" id="Q8EJJ7"/>
<reference evidence="2 3" key="1">
    <citation type="journal article" date="2002" name="Nat. Biotechnol.">
        <title>Genome sequence of the dissimilatory metal ion-reducing bacterium Shewanella oneidensis.</title>
        <authorList>
            <person name="Heidelberg J.F."/>
            <person name="Paulsen I.T."/>
            <person name="Nelson K.E."/>
            <person name="Gaidos E.J."/>
            <person name="Nelson W.C."/>
            <person name="Read T.D."/>
            <person name="Eisen J.A."/>
            <person name="Seshadri R."/>
            <person name="Ward N."/>
            <person name="Methe B."/>
            <person name="Clayton R.A."/>
            <person name="Meyer T."/>
            <person name="Tsapin A."/>
            <person name="Scott J."/>
            <person name="Beanan M."/>
            <person name="Brinkac L."/>
            <person name="Daugherty S."/>
            <person name="DeBoy R.T."/>
            <person name="Dodson R.J."/>
            <person name="Durkin A.S."/>
            <person name="Haft D.H."/>
            <person name="Kolonay J.F."/>
            <person name="Madupu R."/>
            <person name="Peterson J.D."/>
            <person name="Umayam L.A."/>
            <person name="White O."/>
            <person name="Wolf A.M."/>
            <person name="Vamathevan J."/>
            <person name="Weidman J."/>
            <person name="Impraim M."/>
            <person name="Lee K."/>
            <person name="Berry K."/>
            <person name="Lee C."/>
            <person name="Mueller J."/>
            <person name="Khouri H."/>
            <person name="Gill J."/>
            <person name="Utterback T.R."/>
            <person name="McDonald L.A."/>
            <person name="Feldblyum T.V."/>
            <person name="Smith H.O."/>
            <person name="Venter J.C."/>
            <person name="Nealson K.H."/>
            <person name="Fraser C.M."/>
        </authorList>
    </citation>
    <scope>NUCLEOTIDE SEQUENCE [LARGE SCALE GENOMIC DNA]</scope>
    <source>
        <strain evidence="3">ATCC 700550 / JCM 31522 / CIP 106686 / LMG 19005 / NCIMB 14063 / MR-1</strain>
    </source>
</reference>
<dbReference type="HOGENOM" id="CLU_1481043_0_0_6"/>
<dbReference type="RefSeq" id="WP_011070817.1">
    <property type="nucleotide sequence ID" value="NC_004347.2"/>
</dbReference>
<dbReference type="Proteomes" id="UP000008186">
    <property type="component" value="Chromosome"/>
</dbReference>
<keyword evidence="1" id="KW-0732">Signal</keyword>
<evidence type="ECO:0000256" key="1">
    <source>
        <dbReference type="SAM" id="SignalP"/>
    </source>
</evidence>
<proteinExistence type="predicted"/>
<keyword evidence="3" id="KW-1185">Reference proteome</keyword>
<name>Q8EJJ7_SHEON</name>